<name>B0W3V3_CULQU</name>
<dbReference type="KEGG" id="cqu:CpipJ_CPIJ002119"/>
<dbReference type="EMBL" id="DS231833">
    <property type="protein sequence ID" value="EDS32250.1"/>
    <property type="molecule type" value="Genomic_DNA"/>
</dbReference>
<dbReference type="VEuPathDB" id="VectorBase:CQUJHB014346"/>
<feature type="compositionally biased region" description="Basic and acidic residues" evidence="1">
    <location>
        <begin position="50"/>
        <end position="84"/>
    </location>
</feature>
<evidence type="ECO:0000256" key="1">
    <source>
        <dbReference type="SAM" id="MobiDB-lite"/>
    </source>
</evidence>
<dbReference type="VEuPathDB" id="VectorBase:CPIJ002119"/>
<dbReference type="AlphaFoldDB" id="B0W3V3"/>
<keyword evidence="4" id="KW-1185">Reference proteome</keyword>
<feature type="region of interest" description="Disordered" evidence="1">
    <location>
        <begin position="344"/>
        <end position="370"/>
    </location>
</feature>
<evidence type="ECO:0000313" key="2">
    <source>
        <dbReference type="EMBL" id="EDS32250.1"/>
    </source>
</evidence>
<dbReference type="EnsemblMetazoa" id="CPIJ002119-RA">
    <property type="protein sequence ID" value="CPIJ002119-PA"/>
    <property type="gene ID" value="CPIJ002119"/>
</dbReference>
<accession>B0W3V3</accession>
<dbReference type="OrthoDB" id="4327074at2759"/>
<gene>
    <name evidence="3" type="primary">6032862</name>
    <name evidence="2" type="ORF">CpipJ_CPIJ002119</name>
</gene>
<dbReference type="Proteomes" id="UP000002320">
    <property type="component" value="Unassembled WGS sequence"/>
</dbReference>
<reference evidence="2" key="1">
    <citation type="submission" date="2007-03" db="EMBL/GenBank/DDBJ databases">
        <title>Annotation of Culex pipiens quinquefasciatus.</title>
        <authorList>
            <consortium name="The Broad Institute Genome Sequencing Platform"/>
            <person name="Atkinson P.W."/>
            <person name="Hemingway J."/>
            <person name="Christensen B.M."/>
            <person name="Higgs S."/>
            <person name="Kodira C."/>
            <person name="Hannick L."/>
            <person name="Megy K."/>
            <person name="O'Leary S."/>
            <person name="Pearson M."/>
            <person name="Haas B.J."/>
            <person name="Mauceli E."/>
            <person name="Wortman J.R."/>
            <person name="Lee N.H."/>
            <person name="Guigo R."/>
            <person name="Stanke M."/>
            <person name="Alvarado L."/>
            <person name="Amedeo P."/>
            <person name="Antoine C.H."/>
            <person name="Arensburger P."/>
            <person name="Bidwell S.L."/>
            <person name="Crawford M."/>
            <person name="Camaro F."/>
            <person name="Devon K."/>
            <person name="Engels R."/>
            <person name="Hammond M."/>
            <person name="Howarth C."/>
            <person name="Koehrsen M."/>
            <person name="Lawson D."/>
            <person name="Montgomery P."/>
            <person name="Nene V."/>
            <person name="Nusbaum C."/>
            <person name="Puiu D."/>
            <person name="Romero-Severson J."/>
            <person name="Severson D.W."/>
            <person name="Shumway M."/>
            <person name="Sisk P."/>
            <person name="Stolte C."/>
            <person name="Zeng Q."/>
            <person name="Eisenstadt E."/>
            <person name="Fraser-Liggett C."/>
            <person name="Strausberg R."/>
            <person name="Galagan J."/>
            <person name="Birren B."/>
            <person name="Collins F.H."/>
        </authorList>
    </citation>
    <scope>NUCLEOTIDE SEQUENCE [LARGE SCALE GENOMIC DNA]</scope>
    <source>
        <strain evidence="2">JHB</strain>
    </source>
</reference>
<evidence type="ECO:0000313" key="4">
    <source>
        <dbReference type="Proteomes" id="UP000002320"/>
    </source>
</evidence>
<dbReference type="InParanoid" id="B0W3V3"/>
<proteinExistence type="predicted"/>
<organism>
    <name type="scientific">Culex quinquefasciatus</name>
    <name type="common">Southern house mosquito</name>
    <name type="synonym">Culex pungens</name>
    <dbReference type="NCBI Taxonomy" id="7176"/>
    <lineage>
        <taxon>Eukaryota</taxon>
        <taxon>Metazoa</taxon>
        <taxon>Ecdysozoa</taxon>
        <taxon>Arthropoda</taxon>
        <taxon>Hexapoda</taxon>
        <taxon>Insecta</taxon>
        <taxon>Pterygota</taxon>
        <taxon>Neoptera</taxon>
        <taxon>Endopterygota</taxon>
        <taxon>Diptera</taxon>
        <taxon>Nematocera</taxon>
        <taxon>Culicoidea</taxon>
        <taxon>Culicidae</taxon>
        <taxon>Culicinae</taxon>
        <taxon>Culicini</taxon>
        <taxon>Culex</taxon>
        <taxon>Culex</taxon>
    </lineage>
</organism>
<dbReference type="HOGENOM" id="CLU_488580_0_0_1"/>
<protein>
    <submittedName>
        <fullName evidence="2 3">Uncharacterized protein</fullName>
    </submittedName>
</protein>
<evidence type="ECO:0000313" key="3">
    <source>
        <dbReference type="EnsemblMetazoa" id="CPIJ002119-PA"/>
    </source>
</evidence>
<sequence length="558" mass="62790">MPPSYCSVAGCSNCRSPTCSLYCFPKDDAVKSLLRRRLLAFSGLLAMRPNDETRRRTNGSEKKQFKTASDVRPRRGSHGIEGRKKGQQRTQSFGYLRRYQAHHWELECALLPLIGVVHFVGLSRSVPRLIIDSRLAGWLAGDWVCQASRQLQFAWFLAGSWLSSFQQPVASRRISWSARSDFSVRRSPKAKKNPKRSLIICSLPLPLLSASLSFVRSRRPVSVRGVHARRTVSPEATSCDQRKKNHLLVRNGPAQQRSVKKELVANFLVLGNDNKMGKMSGSHCLVMGCRNRQLLNQTNTRSYFRFPRDLEMFPFSGGNRPNYRTPGGVGTHVTVSGEQRIRKRRSNKGPSAVFGRCKEHKKKPSKLRSDYSRGFRAETFRCPVSPIYNTTPRCLTLAAATPSAYYTFPSTTSTHNHQCGATTTLMMVPDYYDGRTGRSVGHDTATSTPTTKKRRRRRLLLGSAAQSLARSVGGSRAVHQVRSWLDCFDNRVGSGHDTGIAAAAVDDASYWIFSLALITKFSRDSFPPWHTAGCWRRRSWDGVGRWRLPKVELEIPRP</sequence>
<reference evidence="3" key="2">
    <citation type="submission" date="2020-05" db="UniProtKB">
        <authorList>
            <consortium name="EnsemblMetazoa"/>
        </authorList>
    </citation>
    <scope>IDENTIFICATION</scope>
    <source>
        <strain evidence="3">JHB</strain>
    </source>
</reference>
<feature type="region of interest" description="Disordered" evidence="1">
    <location>
        <begin position="50"/>
        <end position="88"/>
    </location>
</feature>